<dbReference type="Pfam" id="PF13589">
    <property type="entry name" value="HATPase_c_3"/>
    <property type="match status" value="1"/>
</dbReference>
<feature type="binding site" evidence="8">
    <location>
        <position position="407"/>
    </location>
    <ligand>
        <name>ATP</name>
        <dbReference type="ChEBI" id="CHEBI:30616"/>
    </ligand>
</feature>
<dbReference type="OrthoDB" id="28737at2759"/>
<dbReference type="GO" id="GO:0051082">
    <property type="term" value="F:unfolded protein binding"/>
    <property type="evidence" value="ECO:0007669"/>
    <property type="project" value="InterPro"/>
</dbReference>
<dbReference type="GO" id="GO:0140662">
    <property type="term" value="F:ATP-dependent protein folding chaperone"/>
    <property type="evidence" value="ECO:0007669"/>
    <property type="project" value="InterPro"/>
</dbReference>
<feature type="binding site" evidence="8">
    <location>
        <position position="115"/>
    </location>
    <ligand>
        <name>ATP</name>
        <dbReference type="ChEBI" id="CHEBI:30616"/>
    </ligand>
</feature>
<dbReference type="FunFam" id="3.30.230.80:FF:000004">
    <property type="entry name" value="Heat shock protein 75 kDa"/>
    <property type="match status" value="1"/>
</dbReference>
<evidence type="ECO:0000313" key="9">
    <source>
        <dbReference type="EMBL" id="RUP47403.1"/>
    </source>
</evidence>
<protein>
    <recommendedName>
        <fullName evidence="11">Hsp90 protein-domain-containing protein</fullName>
    </recommendedName>
</protein>
<comment type="caution">
    <text evidence="9">The sequence shown here is derived from an EMBL/GenBank/DDBJ whole genome shotgun (WGS) entry which is preliminary data.</text>
</comment>
<keyword evidence="6" id="KW-0346">Stress response</keyword>
<comment type="similarity">
    <text evidence="2">Belongs to the heat shock protein 90 family.</text>
</comment>
<dbReference type="PRINTS" id="PR00775">
    <property type="entry name" value="HEATSHOCK90"/>
</dbReference>
<dbReference type="EMBL" id="RBNI01004566">
    <property type="protein sequence ID" value="RUP47403.1"/>
    <property type="molecule type" value="Genomic_DNA"/>
</dbReference>
<feature type="binding site" evidence="8">
    <location>
        <position position="256"/>
    </location>
    <ligand>
        <name>ATP</name>
        <dbReference type="ChEBI" id="CHEBI:30616"/>
    </ligand>
</feature>
<evidence type="ECO:0000256" key="2">
    <source>
        <dbReference type="ARBA" id="ARBA00008239"/>
    </source>
</evidence>
<comment type="subcellular location">
    <subcellularLocation>
        <location evidence="1">Cytoplasm</location>
    </subcellularLocation>
</comment>
<dbReference type="InterPro" id="IPR001404">
    <property type="entry name" value="Hsp90_fam"/>
</dbReference>
<evidence type="ECO:0000256" key="3">
    <source>
        <dbReference type="ARBA" id="ARBA00022490"/>
    </source>
</evidence>
<dbReference type="InterPro" id="IPR020575">
    <property type="entry name" value="Hsp90_N"/>
</dbReference>
<name>A0A433D995_9FUNG</name>
<keyword evidence="4 8" id="KW-0547">Nucleotide-binding</keyword>
<dbReference type="SUPFAM" id="SSF55874">
    <property type="entry name" value="ATPase domain of HSP90 chaperone/DNA topoisomerase II/histidine kinase"/>
    <property type="match status" value="1"/>
</dbReference>
<dbReference type="NCBIfam" id="NF003555">
    <property type="entry name" value="PRK05218.1"/>
    <property type="match status" value="1"/>
</dbReference>
<dbReference type="Gene3D" id="3.40.50.11260">
    <property type="match status" value="1"/>
</dbReference>
<feature type="binding site" evidence="8">
    <location>
        <position position="173"/>
    </location>
    <ligand>
        <name>ATP</name>
        <dbReference type="ChEBI" id="CHEBI:30616"/>
    </ligand>
</feature>
<evidence type="ECO:0000313" key="10">
    <source>
        <dbReference type="Proteomes" id="UP000268093"/>
    </source>
</evidence>
<dbReference type="GO" id="GO:0005737">
    <property type="term" value="C:cytoplasm"/>
    <property type="evidence" value="ECO:0007669"/>
    <property type="project" value="UniProtKB-SubCell"/>
</dbReference>
<keyword evidence="3" id="KW-0963">Cytoplasm</keyword>
<evidence type="ECO:0000256" key="1">
    <source>
        <dbReference type="ARBA" id="ARBA00004496"/>
    </source>
</evidence>
<dbReference type="GO" id="GO:0005524">
    <property type="term" value="F:ATP binding"/>
    <property type="evidence" value="ECO:0007669"/>
    <property type="project" value="UniProtKB-KW"/>
</dbReference>
<organism evidence="9 10">
    <name type="scientific">Jimgerdemannia flammicorona</name>
    <dbReference type="NCBI Taxonomy" id="994334"/>
    <lineage>
        <taxon>Eukaryota</taxon>
        <taxon>Fungi</taxon>
        <taxon>Fungi incertae sedis</taxon>
        <taxon>Mucoromycota</taxon>
        <taxon>Mucoromycotina</taxon>
        <taxon>Endogonomycetes</taxon>
        <taxon>Endogonales</taxon>
        <taxon>Endogonaceae</taxon>
        <taxon>Jimgerdemannia</taxon>
    </lineage>
</organism>
<evidence type="ECO:0000256" key="6">
    <source>
        <dbReference type="ARBA" id="ARBA00023016"/>
    </source>
</evidence>
<keyword evidence="7" id="KW-0143">Chaperone</keyword>
<accession>A0A433D995</accession>
<dbReference type="PANTHER" id="PTHR11528">
    <property type="entry name" value="HEAT SHOCK PROTEIN 90 FAMILY MEMBER"/>
    <property type="match status" value="1"/>
</dbReference>
<feature type="binding site" evidence="8">
    <location>
        <position position="165"/>
    </location>
    <ligand>
        <name>ATP</name>
        <dbReference type="ChEBI" id="CHEBI:30616"/>
    </ligand>
</feature>
<dbReference type="CDD" id="cd16927">
    <property type="entry name" value="HATPase_Hsp90-like"/>
    <property type="match status" value="1"/>
</dbReference>
<evidence type="ECO:0000256" key="7">
    <source>
        <dbReference type="ARBA" id="ARBA00023186"/>
    </source>
</evidence>
<dbReference type="InterPro" id="IPR036890">
    <property type="entry name" value="HATPase_C_sf"/>
</dbReference>
<evidence type="ECO:0008006" key="11">
    <source>
        <dbReference type="Google" id="ProtNLM"/>
    </source>
</evidence>
<evidence type="ECO:0000256" key="8">
    <source>
        <dbReference type="PIRSR" id="PIRSR002583-1"/>
    </source>
</evidence>
<proteinExistence type="inferred from homology"/>
<keyword evidence="5 8" id="KW-0067">ATP-binding</keyword>
<keyword evidence="10" id="KW-1185">Reference proteome</keyword>
<dbReference type="Gene3D" id="3.30.565.10">
    <property type="entry name" value="Histidine kinase-like ATPase, C-terminal domain"/>
    <property type="match status" value="1"/>
</dbReference>
<dbReference type="AlphaFoldDB" id="A0A433D995"/>
<dbReference type="FunFam" id="3.30.565.10:FF:000009">
    <property type="entry name" value="Molecular chaperone HtpG"/>
    <property type="match status" value="1"/>
</dbReference>
<dbReference type="InterPro" id="IPR020568">
    <property type="entry name" value="Ribosomal_Su5_D2-typ_SF"/>
</dbReference>
<dbReference type="Pfam" id="PF00183">
    <property type="entry name" value="HSP90"/>
    <property type="match status" value="1"/>
</dbReference>
<feature type="binding site" evidence="8">
    <location>
        <begin position="180"/>
        <end position="181"/>
    </location>
    <ligand>
        <name>ATP</name>
        <dbReference type="ChEBI" id="CHEBI:30616"/>
    </ligand>
</feature>
<evidence type="ECO:0000256" key="4">
    <source>
        <dbReference type="ARBA" id="ARBA00022741"/>
    </source>
</evidence>
<dbReference type="GO" id="GO:0016887">
    <property type="term" value="F:ATP hydrolysis activity"/>
    <property type="evidence" value="ECO:0007669"/>
    <property type="project" value="InterPro"/>
</dbReference>
<reference evidence="9 10" key="1">
    <citation type="journal article" date="2018" name="New Phytol.">
        <title>Phylogenomics of Endogonaceae and evolution of mycorrhizas within Mucoromycota.</title>
        <authorList>
            <person name="Chang Y."/>
            <person name="Desiro A."/>
            <person name="Na H."/>
            <person name="Sandor L."/>
            <person name="Lipzen A."/>
            <person name="Clum A."/>
            <person name="Barry K."/>
            <person name="Grigoriev I.V."/>
            <person name="Martin F.M."/>
            <person name="Stajich J.E."/>
            <person name="Smith M.E."/>
            <person name="Bonito G."/>
            <person name="Spatafora J.W."/>
        </authorList>
    </citation>
    <scope>NUCLEOTIDE SEQUENCE [LARGE SCALE GENOMIC DNA]</scope>
    <source>
        <strain evidence="9 10">GMNB39</strain>
    </source>
</reference>
<feature type="binding site" evidence="8">
    <location>
        <position position="119"/>
    </location>
    <ligand>
        <name>ATP</name>
        <dbReference type="ChEBI" id="CHEBI:30616"/>
    </ligand>
</feature>
<dbReference type="SUPFAM" id="SSF54211">
    <property type="entry name" value="Ribosomal protein S5 domain 2-like"/>
    <property type="match status" value="1"/>
</dbReference>
<dbReference type="Gene3D" id="3.30.230.80">
    <property type="match status" value="1"/>
</dbReference>
<dbReference type="Proteomes" id="UP000268093">
    <property type="component" value="Unassembled WGS sequence"/>
</dbReference>
<dbReference type="PIRSF" id="PIRSF002583">
    <property type="entry name" value="Hsp90"/>
    <property type="match status" value="1"/>
</dbReference>
<gene>
    <name evidence="9" type="ORF">BC936DRAFT_145769</name>
</gene>
<feature type="binding site" evidence="8">
    <location>
        <position position="160"/>
    </location>
    <ligand>
        <name>ATP</name>
        <dbReference type="ChEBI" id="CHEBI:30616"/>
    </ligand>
</feature>
<evidence type="ECO:0000256" key="5">
    <source>
        <dbReference type="ARBA" id="ARBA00022840"/>
    </source>
</evidence>
<sequence>MLRAFVRSAPSFARAARAHSTKAARFALFSPHALPIVRRTAVSATVVGSQPLLRQINFYSTEAALKDEEPKETLIEETEVVTGQEQHHEFKTETKKLLHIVANSLYSEKEIYHSELISNAADALEKLRHMQLIEQGFEATHPLEIHISVDKEKCTFIIQDFGIGMTEEELNQNLGTIAQSGSKAFLENLEKEGGSSMSKDKIIGQFGVGFYSTFMVGDKIKVYSRSARPGSKGYCWTTDGLGSYTLAEAEGVAVGTKIVIELREDSANFASKFTIDSVIKKYSNFVGFPIHLNGTKVNTVEPLWTQDKSAVTTDQHREFYRFVANAWDDPQFTLHYRTDAPMSIRSILYVPEHLLSNELLGQRLEPGVSLYSRKVLIQPKSKALLPEWLRFVKGVVDLEDLPLNVSRELLQDNVLSKLRNIMTARIIRWFHNESHQNPDKFNKFFLDFGQFLKEGICIDAQSKKDIAKLLRYETSATKEGELIGLKEYVERKKEGQERIYYLLTPKRKFAEESPYLEAFRKKDIEVSS</sequence>
<feature type="binding site" evidence="8">
    <location>
        <begin position="205"/>
        <end position="210"/>
    </location>
    <ligand>
        <name>ATP</name>
        <dbReference type="ChEBI" id="CHEBI:30616"/>
    </ligand>
</feature>